<dbReference type="PANTHER" id="PTHR40465:SF1">
    <property type="entry name" value="DUF6534 DOMAIN-CONTAINING PROTEIN"/>
    <property type="match status" value="1"/>
</dbReference>
<dbReference type="InterPro" id="IPR045339">
    <property type="entry name" value="DUF6534"/>
</dbReference>
<dbReference type="Pfam" id="PF20152">
    <property type="entry name" value="DUF6534"/>
    <property type="match status" value="1"/>
</dbReference>
<keyword evidence="1" id="KW-1133">Transmembrane helix</keyword>
<keyword evidence="1" id="KW-0472">Membrane</keyword>
<feature type="transmembrane region" description="Helical" evidence="1">
    <location>
        <begin position="163"/>
        <end position="184"/>
    </location>
</feature>
<dbReference type="AlphaFoldDB" id="A0AAD6Y089"/>
<dbReference type="EMBL" id="JARJCW010000094">
    <property type="protein sequence ID" value="KAJ7194932.1"/>
    <property type="molecule type" value="Genomic_DNA"/>
</dbReference>
<feature type="transmembrane region" description="Helical" evidence="1">
    <location>
        <begin position="48"/>
        <end position="73"/>
    </location>
</feature>
<name>A0AAD6Y089_9AGAR</name>
<evidence type="ECO:0000256" key="1">
    <source>
        <dbReference type="SAM" id="Phobius"/>
    </source>
</evidence>
<accession>A0AAD6Y089</accession>
<dbReference type="Proteomes" id="UP001219525">
    <property type="component" value="Unassembled WGS sequence"/>
</dbReference>
<comment type="caution">
    <text evidence="3">The sequence shown here is derived from an EMBL/GenBank/DDBJ whole genome shotgun (WGS) entry which is preliminary data.</text>
</comment>
<evidence type="ECO:0000313" key="3">
    <source>
        <dbReference type="EMBL" id="KAJ7194932.1"/>
    </source>
</evidence>
<protein>
    <recommendedName>
        <fullName evidence="2">DUF6534 domain-containing protein</fullName>
    </recommendedName>
</protein>
<evidence type="ECO:0000313" key="4">
    <source>
        <dbReference type="Proteomes" id="UP001219525"/>
    </source>
</evidence>
<dbReference type="PANTHER" id="PTHR40465">
    <property type="entry name" value="CHROMOSOME 1, WHOLE GENOME SHOTGUN SEQUENCE"/>
    <property type="match status" value="1"/>
</dbReference>
<feature type="transmembrane region" description="Helical" evidence="1">
    <location>
        <begin position="93"/>
        <end position="113"/>
    </location>
</feature>
<sequence length="301" mass="33359">MPALVDVSPTLGALELGVLISFLLFGVTTTQLYVYYTRFPDDDWKLKLLVAFVWACEATHSACVAHTLYLYTILNYGNPKSLIQALPFTFDTAVLFASIITAFVQGFFAYRIYILGKRRLVVPAIFWAISTFRLIACLGIFGTGVRMASLITYEAQFGWLMNTVWAIGAANDIGITVSLVYLLYTQRNEIHSKTVPLVDKLIVWTLETGMMTSAWALLTLIFFAAMGHNFVWLAIYIIGARVFSNSLLASLNGRSSLRAMEAPTSRIHTIPTTTTGSPNTKNTQISIGLELQQTHTSLKST</sequence>
<organism evidence="3 4">
    <name type="scientific">Mycena pura</name>
    <dbReference type="NCBI Taxonomy" id="153505"/>
    <lineage>
        <taxon>Eukaryota</taxon>
        <taxon>Fungi</taxon>
        <taxon>Dikarya</taxon>
        <taxon>Basidiomycota</taxon>
        <taxon>Agaricomycotina</taxon>
        <taxon>Agaricomycetes</taxon>
        <taxon>Agaricomycetidae</taxon>
        <taxon>Agaricales</taxon>
        <taxon>Marasmiineae</taxon>
        <taxon>Mycenaceae</taxon>
        <taxon>Mycena</taxon>
    </lineage>
</organism>
<gene>
    <name evidence="3" type="ORF">GGX14DRAFT_475457</name>
</gene>
<feature type="transmembrane region" description="Helical" evidence="1">
    <location>
        <begin position="120"/>
        <end position="143"/>
    </location>
</feature>
<feature type="domain" description="DUF6534" evidence="2">
    <location>
        <begin position="169"/>
        <end position="256"/>
    </location>
</feature>
<feature type="transmembrane region" description="Helical" evidence="1">
    <location>
        <begin position="16"/>
        <end position="36"/>
    </location>
</feature>
<keyword evidence="4" id="KW-1185">Reference proteome</keyword>
<proteinExistence type="predicted"/>
<reference evidence="3" key="1">
    <citation type="submission" date="2023-03" db="EMBL/GenBank/DDBJ databases">
        <title>Massive genome expansion in bonnet fungi (Mycena s.s.) driven by repeated elements and novel gene families across ecological guilds.</title>
        <authorList>
            <consortium name="Lawrence Berkeley National Laboratory"/>
            <person name="Harder C.B."/>
            <person name="Miyauchi S."/>
            <person name="Viragh M."/>
            <person name="Kuo A."/>
            <person name="Thoen E."/>
            <person name="Andreopoulos B."/>
            <person name="Lu D."/>
            <person name="Skrede I."/>
            <person name="Drula E."/>
            <person name="Henrissat B."/>
            <person name="Morin E."/>
            <person name="Kohler A."/>
            <person name="Barry K."/>
            <person name="LaButti K."/>
            <person name="Morin E."/>
            <person name="Salamov A."/>
            <person name="Lipzen A."/>
            <person name="Mereny Z."/>
            <person name="Hegedus B."/>
            <person name="Baldrian P."/>
            <person name="Stursova M."/>
            <person name="Weitz H."/>
            <person name="Taylor A."/>
            <person name="Grigoriev I.V."/>
            <person name="Nagy L.G."/>
            <person name="Martin F."/>
            <person name="Kauserud H."/>
        </authorList>
    </citation>
    <scope>NUCLEOTIDE SEQUENCE</scope>
    <source>
        <strain evidence="3">9144</strain>
    </source>
</reference>
<evidence type="ECO:0000259" key="2">
    <source>
        <dbReference type="Pfam" id="PF20152"/>
    </source>
</evidence>
<keyword evidence="1" id="KW-0812">Transmembrane</keyword>